<dbReference type="OrthoDB" id="886570at2"/>
<accession>A0A4Q0VW97</accession>
<gene>
    <name evidence="8" type="ORF">DS745_06880</name>
</gene>
<keyword evidence="5 7" id="KW-1133">Transmembrane helix</keyword>
<sequence>MRNDIGALLLRITLGVVFLSHGLAKFQGGIENVVGWFQSIGLPGFMAYGVAGIEVIGGAALIVGLGTRVFSLLFSLILLGAIVKVKFAAGFLDGYAYDVILLAIGIHLSLNGSKFFSLDQSLFSNTKEHTYRG</sequence>
<dbReference type="Proteomes" id="UP000290649">
    <property type="component" value="Unassembled WGS sequence"/>
</dbReference>
<keyword evidence="6 7" id="KW-0472">Membrane</keyword>
<dbReference type="GO" id="GO:0005886">
    <property type="term" value="C:plasma membrane"/>
    <property type="evidence" value="ECO:0007669"/>
    <property type="project" value="UniProtKB-SubCell"/>
</dbReference>
<evidence type="ECO:0000256" key="1">
    <source>
        <dbReference type="ARBA" id="ARBA00004651"/>
    </source>
</evidence>
<dbReference type="InterPro" id="IPR051907">
    <property type="entry name" value="DoxX-like_oxidoreductase"/>
</dbReference>
<evidence type="ECO:0000256" key="3">
    <source>
        <dbReference type="ARBA" id="ARBA00022475"/>
    </source>
</evidence>
<organism evidence="8 9">
    <name type="scientific">Anaerobacillus alkaliphilus</name>
    <dbReference type="NCBI Taxonomy" id="1548597"/>
    <lineage>
        <taxon>Bacteria</taxon>
        <taxon>Bacillati</taxon>
        <taxon>Bacillota</taxon>
        <taxon>Bacilli</taxon>
        <taxon>Bacillales</taxon>
        <taxon>Bacillaceae</taxon>
        <taxon>Anaerobacillus</taxon>
    </lineage>
</organism>
<comment type="caution">
    <text evidence="8">The sequence shown here is derived from an EMBL/GenBank/DDBJ whole genome shotgun (WGS) entry which is preliminary data.</text>
</comment>
<dbReference type="PANTHER" id="PTHR33452">
    <property type="entry name" value="OXIDOREDUCTASE CATD-RELATED"/>
    <property type="match status" value="1"/>
</dbReference>
<dbReference type="RefSeq" id="WP_129077525.1">
    <property type="nucleotide sequence ID" value="NZ_QOUX01000025.1"/>
</dbReference>
<evidence type="ECO:0000313" key="9">
    <source>
        <dbReference type="Proteomes" id="UP000290649"/>
    </source>
</evidence>
<evidence type="ECO:0000256" key="2">
    <source>
        <dbReference type="ARBA" id="ARBA00006679"/>
    </source>
</evidence>
<comment type="similarity">
    <text evidence="2">Belongs to the DoxX family.</text>
</comment>
<dbReference type="Pfam" id="PF07681">
    <property type="entry name" value="DoxX"/>
    <property type="match status" value="1"/>
</dbReference>
<name>A0A4Q0VW97_9BACI</name>
<evidence type="ECO:0000256" key="4">
    <source>
        <dbReference type="ARBA" id="ARBA00022692"/>
    </source>
</evidence>
<dbReference type="PANTHER" id="PTHR33452:SF1">
    <property type="entry name" value="INNER MEMBRANE PROTEIN YPHA-RELATED"/>
    <property type="match status" value="1"/>
</dbReference>
<evidence type="ECO:0000313" key="8">
    <source>
        <dbReference type="EMBL" id="RXJ02421.1"/>
    </source>
</evidence>
<protein>
    <submittedName>
        <fullName evidence="8">DoxX family protein</fullName>
    </submittedName>
</protein>
<feature type="transmembrane region" description="Helical" evidence="7">
    <location>
        <begin position="95"/>
        <end position="112"/>
    </location>
</feature>
<keyword evidence="3" id="KW-1003">Cell membrane</keyword>
<evidence type="ECO:0000256" key="7">
    <source>
        <dbReference type="SAM" id="Phobius"/>
    </source>
</evidence>
<dbReference type="EMBL" id="QOUX01000025">
    <property type="protein sequence ID" value="RXJ02421.1"/>
    <property type="molecule type" value="Genomic_DNA"/>
</dbReference>
<feature type="transmembrane region" description="Helical" evidence="7">
    <location>
        <begin position="69"/>
        <end position="89"/>
    </location>
</feature>
<keyword evidence="4 7" id="KW-0812">Transmembrane</keyword>
<dbReference type="AlphaFoldDB" id="A0A4Q0VW97"/>
<evidence type="ECO:0000256" key="5">
    <source>
        <dbReference type="ARBA" id="ARBA00022989"/>
    </source>
</evidence>
<proteinExistence type="inferred from homology"/>
<feature type="transmembrane region" description="Helical" evidence="7">
    <location>
        <begin position="40"/>
        <end position="62"/>
    </location>
</feature>
<evidence type="ECO:0000256" key="6">
    <source>
        <dbReference type="ARBA" id="ARBA00023136"/>
    </source>
</evidence>
<dbReference type="InterPro" id="IPR032808">
    <property type="entry name" value="DoxX"/>
</dbReference>
<reference evidence="8 9" key="1">
    <citation type="journal article" date="2019" name="Int. J. Syst. Evol. Microbiol.">
        <title>Anaerobacillus alkaliphilus sp. nov., a novel alkaliphilic and moderately halophilic bacterium.</title>
        <authorList>
            <person name="Borsodi A.K."/>
            <person name="Aszalos J.M."/>
            <person name="Bihari P."/>
            <person name="Nagy I."/>
            <person name="Schumann P."/>
            <person name="Sproer C."/>
            <person name="Kovacs A.L."/>
            <person name="Boka K."/>
            <person name="Dobosy P."/>
            <person name="Ovari M."/>
            <person name="Szili-Kovacs T."/>
            <person name="Toth E."/>
        </authorList>
    </citation>
    <scope>NUCLEOTIDE SEQUENCE [LARGE SCALE GENOMIC DNA]</scope>
    <source>
        <strain evidence="8 9">B16-10</strain>
    </source>
</reference>
<comment type="subcellular location">
    <subcellularLocation>
        <location evidence="1">Cell membrane</location>
        <topology evidence="1">Multi-pass membrane protein</topology>
    </subcellularLocation>
</comment>
<keyword evidence="9" id="KW-1185">Reference proteome</keyword>